<proteinExistence type="predicted"/>
<reference evidence="1" key="1">
    <citation type="submission" date="2018-05" db="EMBL/GenBank/DDBJ databases">
        <authorList>
            <person name="Lanie J.A."/>
            <person name="Ng W.-L."/>
            <person name="Kazmierczak K.M."/>
            <person name="Andrzejewski T.M."/>
            <person name="Davidsen T.M."/>
            <person name="Wayne K.J."/>
            <person name="Tettelin H."/>
            <person name="Glass J.I."/>
            <person name="Rusch D."/>
            <person name="Podicherti R."/>
            <person name="Tsui H.-C.T."/>
            <person name="Winkler M.E."/>
        </authorList>
    </citation>
    <scope>NUCLEOTIDE SEQUENCE</scope>
</reference>
<evidence type="ECO:0000313" key="1">
    <source>
        <dbReference type="EMBL" id="SVE59843.1"/>
    </source>
</evidence>
<protein>
    <submittedName>
        <fullName evidence="1">Uncharacterized protein</fullName>
    </submittedName>
</protein>
<sequence>GAMERGMASMASGVIGGDAVADECGVCEGLGKTGCDSTCGSTLQLDCTGTCGGNAKRDCNDVCNGTHHWEYFCEESDSSGIALDLSTRTLTCFTDTLTGNCNPSTDSCDFVDCETDIKYINTVINCQGALPECTESGVCTNYIDSKGNLLCDSPNTNCEEFEFDGGDCLDCLGNHFSETLCNDRLGVGCTTGTTEEEYYMVGDGDYCDEDDNELGLNFNCEEWEYEKGD</sequence>
<name>A0A383ETS4_9ZZZZ</name>
<feature type="non-terminal residue" evidence="1">
    <location>
        <position position="229"/>
    </location>
</feature>
<gene>
    <name evidence="1" type="ORF">METZ01_LOCUS512697</name>
</gene>
<accession>A0A383ETS4</accession>
<dbReference type="AlphaFoldDB" id="A0A383ETS4"/>
<feature type="non-terminal residue" evidence="1">
    <location>
        <position position="1"/>
    </location>
</feature>
<organism evidence="1">
    <name type="scientific">marine metagenome</name>
    <dbReference type="NCBI Taxonomy" id="408172"/>
    <lineage>
        <taxon>unclassified sequences</taxon>
        <taxon>metagenomes</taxon>
        <taxon>ecological metagenomes</taxon>
    </lineage>
</organism>
<dbReference type="EMBL" id="UINC01228503">
    <property type="protein sequence ID" value="SVE59843.1"/>
    <property type="molecule type" value="Genomic_DNA"/>
</dbReference>